<evidence type="ECO:0000259" key="4">
    <source>
        <dbReference type="PROSITE" id="PS01124"/>
    </source>
</evidence>
<evidence type="ECO:0000256" key="1">
    <source>
        <dbReference type="ARBA" id="ARBA00023015"/>
    </source>
</evidence>
<name>A0A4S4AYN8_9RHOO</name>
<dbReference type="PANTHER" id="PTHR47893">
    <property type="entry name" value="REGULATORY PROTEIN PCHR"/>
    <property type="match status" value="1"/>
</dbReference>
<evidence type="ECO:0000313" key="5">
    <source>
        <dbReference type="EMBL" id="THF65103.1"/>
    </source>
</evidence>
<keyword evidence="6" id="KW-1185">Reference proteome</keyword>
<dbReference type="InterPro" id="IPR009057">
    <property type="entry name" value="Homeodomain-like_sf"/>
</dbReference>
<dbReference type="InterPro" id="IPR018060">
    <property type="entry name" value="HTH_AraC"/>
</dbReference>
<dbReference type="InterPro" id="IPR018062">
    <property type="entry name" value="HTH_AraC-typ_CS"/>
</dbReference>
<dbReference type="PROSITE" id="PS00041">
    <property type="entry name" value="HTH_ARAC_FAMILY_1"/>
    <property type="match status" value="1"/>
</dbReference>
<dbReference type="AlphaFoldDB" id="A0A4S4AYN8"/>
<sequence>MVCIYKNGRLVSHPVRASIFARRKKMFVRRTDGPAAGKEERVSERRGRAPQIVLSGALHAQVVAGGNTAYRIAPDLDAEVPVLHGVCHGAHLRPGLSIHCADVRDLHDLSIQTLQGENLYLAVLLDGQVDVSFGPCRIGLGATRASRVRKPEAAAAFATLREPELFVRRARRGSHERKVGITFSREWLAAACPESDAGFAGPHPLFDRHLAVGRWTPTPRAVALAEQLVHPPELPPLLRGLYLESRSVELVAEALCQLSDAASTSPALRPRERRRIVEVRELLDSGAAEGLALDQIARRAGTNVCTMQRHFRTAFGTTVFEYERQRRLLRARQALEQEGRSVGEAADLAGYTSAANFATAFKRHFGLTPRQCRQGF</sequence>
<keyword evidence="3" id="KW-0804">Transcription</keyword>
<dbReference type="Pfam" id="PF12833">
    <property type="entry name" value="HTH_18"/>
    <property type="match status" value="1"/>
</dbReference>
<dbReference type="SMART" id="SM00342">
    <property type="entry name" value="HTH_ARAC"/>
    <property type="match status" value="1"/>
</dbReference>
<evidence type="ECO:0000313" key="6">
    <source>
        <dbReference type="Proteomes" id="UP000307956"/>
    </source>
</evidence>
<dbReference type="Gene3D" id="1.10.10.60">
    <property type="entry name" value="Homeodomain-like"/>
    <property type="match status" value="1"/>
</dbReference>
<dbReference type="SUPFAM" id="SSF46689">
    <property type="entry name" value="Homeodomain-like"/>
    <property type="match status" value="2"/>
</dbReference>
<dbReference type="Proteomes" id="UP000307956">
    <property type="component" value="Unassembled WGS sequence"/>
</dbReference>
<dbReference type="InterPro" id="IPR053142">
    <property type="entry name" value="PchR_regulatory_protein"/>
</dbReference>
<evidence type="ECO:0000256" key="2">
    <source>
        <dbReference type="ARBA" id="ARBA00023125"/>
    </source>
</evidence>
<dbReference type="GO" id="GO:0003700">
    <property type="term" value="F:DNA-binding transcription factor activity"/>
    <property type="evidence" value="ECO:0007669"/>
    <property type="project" value="InterPro"/>
</dbReference>
<gene>
    <name evidence="5" type="ORF">E6O51_00400</name>
</gene>
<dbReference type="OrthoDB" id="8766450at2"/>
<protein>
    <submittedName>
        <fullName evidence="5">Helix-turn-helix transcriptional regulator</fullName>
    </submittedName>
</protein>
<evidence type="ECO:0000256" key="3">
    <source>
        <dbReference type="ARBA" id="ARBA00023163"/>
    </source>
</evidence>
<feature type="domain" description="HTH araC/xylS-type" evidence="4">
    <location>
        <begin position="277"/>
        <end position="375"/>
    </location>
</feature>
<dbReference type="GO" id="GO:0043565">
    <property type="term" value="F:sequence-specific DNA binding"/>
    <property type="evidence" value="ECO:0007669"/>
    <property type="project" value="InterPro"/>
</dbReference>
<dbReference type="PROSITE" id="PS01124">
    <property type="entry name" value="HTH_ARAC_FAMILY_2"/>
    <property type="match status" value="1"/>
</dbReference>
<organism evidence="5 6">
    <name type="scientific">Pseudothauera rhizosphaerae</name>
    <dbReference type="NCBI Taxonomy" id="2565932"/>
    <lineage>
        <taxon>Bacteria</taxon>
        <taxon>Pseudomonadati</taxon>
        <taxon>Pseudomonadota</taxon>
        <taxon>Betaproteobacteria</taxon>
        <taxon>Rhodocyclales</taxon>
        <taxon>Zoogloeaceae</taxon>
        <taxon>Pseudothauera</taxon>
    </lineage>
</organism>
<dbReference type="PANTHER" id="PTHR47893:SF1">
    <property type="entry name" value="REGULATORY PROTEIN PCHR"/>
    <property type="match status" value="1"/>
</dbReference>
<keyword evidence="2" id="KW-0238">DNA-binding</keyword>
<proteinExistence type="predicted"/>
<keyword evidence="1" id="KW-0805">Transcription regulation</keyword>
<comment type="caution">
    <text evidence="5">The sequence shown here is derived from an EMBL/GenBank/DDBJ whole genome shotgun (WGS) entry which is preliminary data.</text>
</comment>
<accession>A0A4S4AYN8</accession>
<dbReference type="EMBL" id="SSOD01000001">
    <property type="protein sequence ID" value="THF65103.1"/>
    <property type="molecule type" value="Genomic_DNA"/>
</dbReference>
<reference evidence="5 6" key="1">
    <citation type="submission" date="2019-04" db="EMBL/GenBank/DDBJ databases">
        <title>Azoarcus rhizosphaerae sp. nov. isolated from rhizosphere of Ficus religiosa.</title>
        <authorList>
            <person name="Lin S.-Y."/>
            <person name="Hameed A."/>
            <person name="Hsu Y.-H."/>
            <person name="Young C.-C."/>
        </authorList>
    </citation>
    <scope>NUCLEOTIDE SEQUENCE [LARGE SCALE GENOMIC DNA]</scope>
    <source>
        <strain evidence="5 6">CC-YHH848</strain>
    </source>
</reference>